<dbReference type="Proteomes" id="UP000464657">
    <property type="component" value="Chromosome"/>
</dbReference>
<dbReference type="OrthoDB" id="3987769at2"/>
<sequence length="361" mass="41764">MELQRKNIDITIAKKALEFSTSNFLEYNKVVDAEFSVLVDTNMKKLVAAYPILKKTFDNLPKEQQNELMFAPEMLRLLFYPDGILGDEKLEHFLGMVIEAQNAKITAKFDHKKYGRSIWTANGSFMISFDEKTNTFSTFHQSCLSNTEITQDYFSHFNLMNSADENHFSEEVVPSLYSFEEADVLELKIDETYDKLETSFQDFVRLFTNVLLLKKTNIDSFKSVTDNTHINRVIICNGHSVELEILAEAFMHEATHGLLTIIDIFNQWQPGNEETTILGRTIRSPWTGNLLTIKNLVQAVYVWYGLYNFWGTKPANFDLKYAEDRVEFIAEGFKKLDMEPYRNILSTLTFSEIGSIKNNFQ</sequence>
<evidence type="ECO:0000313" key="2">
    <source>
        <dbReference type="Proteomes" id="UP000464657"/>
    </source>
</evidence>
<evidence type="ECO:0008006" key="3">
    <source>
        <dbReference type="Google" id="ProtNLM"/>
    </source>
</evidence>
<accession>A0A7L4ZK88</accession>
<dbReference type="KEGG" id="kan:IMCC3317_23100"/>
<dbReference type="RefSeq" id="WP_160129608.1">
    <property type="nucleotide sequence ID" value="NZ_CP019288.1"/>
</dbReference>
<proteinExistence type="predicted"/>
<protein>
    <recommendedName>
        <fullName evidence="3">HEXXH motif domain-containing protein</fullName>
    </recommendedName>
</protein>
<keyword evidence="2" id="KW-1185">Reference proteome</keyword>
<dbReference type="EMBL" id="CP019288">
    <property type="protein sequence ID" value="QHI36940.1"/>
    <property type="molecule type" value="Genomic_DNA"/>
</dbReference>
<evidence type="ECO:0000313" key="1">
    <source>
        <dbReference type="EMBL" id="QHI36940.1"/>
    </source>
</evidence>
<organism evidence="1 2">
    <name type="scientific">Kordia antarctica</name>
    <dbReference type="NCBI Taxonomy" id="1218801"/>
    <lineage>
        <taxon>Bacteria</taxon>
        <taxon>Pseudomonadati</taxon>
        <taxon>Bacteroidota</taxon>
        <taxon>Flavobacteriia</taxon>
        <taxon>Flavobacteriales</taxon>
        <taxon>Flavobacteriaceae</taxon>
        <taxon>Kordia</taxon>
    </lineage>
</organism>
<gene>
    <name evidence="1" type="ORF">IMCC3317_23100</name>
</gene>
<name>A0A7L4ZK88_9FLAO</name>
<reference evidence="1 2" key="1">
    <citation type="journal article" date="2013" name="Int. J. Syst. Evol. Microbiol.">
        <title>Kordia antarctica sp. nov., isolated from Antarctic seawater.</title>
        <authorList>
            <person name="Baek K."/>
            <person name="Choi A."/>
            <person name="Kang I."/>
            <person name="Lee K."/>
            <person name="Cho J.C."/>
        </authorList>
    </citation>
    <scope>NUCLEOTIDE SEQUENCE [LARGE SCALE GENOMIC DNA]</scope>
    <source>
        <strain evidence="1 2">IMCC3317</strain>
    </source>
</reference>
<dbReference type="AlphaFoldDB" id="A0A7L4ZK88"/>